<sequence length="165" mass="18420">MICRGLGLITGFTVLTTLASSCRAAEPLQCYKCFEDGVTGEHGPLPRCSRLRNAPEFKVHCPNSTMCVKEVYSIHLMNGSTRTTERRGCAKQLSVVQVLRGKFWEDVAVINEPYKEECMETPTSRQCYCRGDLCNSSTQLSNKNSLTKLVCAMFLLSNLRLITVI</sequence>
<organism evidence="4 5">
    <name type="scientific">Drosophila rubida</name>
    <dbReference type="NCBI Taxonomy" id="30044"/>
    <lineage>
        <taxon>Eukaryota</taxon>
        <taxon>Metazoa</taxon>
        <taxon>Ecdysozoa</taxon>
        <taxon>Arthropoda</taxon>
        <taxon>Hexapoda</taxon>
        <taxon>Insecta</taxon>
        <taxon>Pterygota</taxon>
        <taxon>Neoptera</taxon>
        <taxon>Endopterygota</taxon>
        <taxon>Diptera</taxon>
        <taxon>Brachycera</taxon>
        <taxon>Muscomorpha</taxon>
        <taxon>Ephydroidea</taxon>
        <taxon>Drosophilidae</taxon>
        <taxon>Drosophila</taxon>
    </lineage>
</organism>
<comment type="caution">
    <text evidence="4">The sequence shown here is derived from an EMBL/GenBank/DDBJ whole genome shotgun (WGS) entry which is preliminary data.</text>
</comment>
<reference evidence="4" key="1">
    <citation type="journal article" date="2021" name="Mol. Ecol. Resour.">
        <title>Phylogenomic analyses of the genus Drosophila reveals genomic signals of climate adaptation.</title>
        <authorList>
            <person name="Li F."/>
            <person name="Rane R.V."/>
            <person name="Luria V."/>
            <person name="Xiong Z."/>
            <person name="Chen J."/>
            <person name="Li Z."/>
            <person name="Catullo R.A."/>
            <person name="Griffin P.C."/>
            <person name="Schiffer M."/>
            <person name="Pearce S."/>
            <person name="Lee S.F."/>
            <person name="McElroy K."/>
            <person name="Stocker A."/>
            <person name="Shirriffs J."/>
            <person name="Cockerell F."/>
            <person name="Coppin C."/>
            <person name="Sgro C.M."/>
            <person name="Karger A."/>
            <person name="Cain J.W."/>
            <person name="Weber J.A."/>
            <person name="Santpere G."/>
            <person name="Kirschner M.W."/>
            <person name="Hoffmann A.A."/>
            <person name="Oakeshott J.G."/>
            <person name="Zhang G."/>
        </authorList>
    </citation>
    <scope>NUCLEOTIDE SEQUENCE</scope>
    <source>
        <strain evidence="4">BGI-SZ-2011g</strain>
    </source>
</reference>
<evidence type="ECO:0000313" key="4">
    <source>
        <dbReference type="EMBL" id="KAH8370508.1"/>
    </source>
</evidence>
<feature type="chain" id="PRO_5042113191" description="Protein sleepless" evidence="3">
    <location>
        <begin position="25"/>
        <end position="165"/>
    </location>
</feature>
<feature type="signal peptide" evidence="3">
    <location>
        <begin position="1"/>
        <end position="24"/>
    </location>
</feature>
<proteinExistence type="predicted"/>
<evidence type="ECO:0000256" key="3">
    <source>
        <dbReference type="SAM" id="SignalP"/>
    </source>
</evidence>
<evidence type="ECO:0000313" key="5">
    <source>
        <dbReference type="Proteomes" id="UP001200034"/>
    </source>
</evidence>
<keyword evidence="5" id="KW-1185">Reference proteome</keyword>
<gene>
    <name evidence="4" type="ORF">KR093_003819</name>
</gene>
<evidence type="ECO:0000256" key="2">
    <source>
        <dbReference type="ARBA" id="ARBA00023180"/>
    </source>
</evidence>
<dbReference type="Proteomes" id="UP001200034">
    <property type="component" value="Unassembled WGS sequence"/>
</dbReference>
<keyword evidence="2" id="KW-0325">Glycoprotein</keyword>
<dbReference type="AlphaFoldDB" id="A0AAD4PKU5"/>
<name>A0AAD4PKU5_9MUSC</name>
<dbReference type="Pfam" id="PF17064">
    <property type="entry name" value="QVR"/>
    <property type="match status" value="1"/>
</dbReference>
<dbReference type="GO" id="GO:0030431">
    <property type="term" value="P:sleep"/>
    <property type="evidence" value="ECO:0007669"/>
    <property type="project" value="InterPro"/>
</dbReference>
<evidence type="ECO:0008006" key="6">
    <source>
        <dbReference type="Google" id="ProtNLM"/>
    </source>
</evidence>
<keyword evidence="1 3" id="KW-0732">Signal</keyword>
<accession>A0AAD4PKU5</accession>
<dbReference type="GO" id="GO:0032222">
    <property type="term" value="P:regulation of synaptic transmission, cholinergic"/>
    <property type="evidence" value="ECO:0007669"/>
    <property type="project" value="InterPro"/>
</dbReference>
<dbReference type="InterPro" id="IPR031424">
    <property type="entry name" value="QVR-like"/>
</dbReference>
<dbReference type="EMBL" id="JAJJHW010002585">
    <property type="protein sequence ID" value="KAH8370508.1"/>
    <property type="molecule type" value="Genomic_DNA"/>
</dbReference>
<protein>
    <recommendedName>
        <fullName evidence="6">Protein sleepless</fullName>
    </recommendedName>
</protein>
<dbReference type="PROSITE" id="PS51257">
    <property type="entry name" value="PROKAR_LIPOPROTEIN"/>
    <property type="match status" value="1"/>
</dbReference>
<evidence type="ECO:0000256" key="1">
    <source>
        <dbReference type="ARBA" id="ARBA00022729"/>
    </source>
</evidence>